<dbReference type="EMBL" id="FNLO01000006">
    <property type="protein sequence ID" value="SDV48962.1"/>
    <property type="molecule type" value="Genomic_DNA"/>
</dbReference>
<keyword evidence="3 4" id="KW-0732">Signal</keyword>
<dbReference type="RefSeq" id="WP_091908409.1">
    <property type="nucleotide sequence ID" value="NZ_FNLO01000006.1"/>
</dbReference>
<protein>
    <submittedName>
        <fullName evidence="6">ABC-type nitrate/sulfonate/bicarbonate transport system, substrate-binding protein</fullName>
    </submittedName>
</protein>
<gene>
    <name evidence="6" type="ORF">SAMN05216551_106208</name>
</gene>
<feature type="signal peptide" evidence="4">
    <location>
        <begin position="1"/>
        <end position="43"/>
    </location>
</feature>
<organism evidence="6 7">
    <name type="scientific">Chitinasiproducens palmae</name>
    <dbReference type="NCBI Taxonomy" id="1770053"/>
    <lineage>
        <taxon>Bacteria</taxon>
        <taxon>Pseudomonadati</taxon>
        <taxon>Pseudomonadota</taxon>
        <taxon>Betaproteobacteria</taxon>
        <taxon>Burkholderiales</taxon>
        <taxon>Burkholderiaceae</taxon>
        <taxon>Chitinasiproducens</taxon>
    </lineage>
</organism>
<evidence type="ECO:0000256" key="3">
    <source>
        <dbReference type="ARBA" id="ARBA00022729"/>
    </source>
</evidence>
<evidence type="ECO:0000256" key="2">
    <source>
        <dbReference type="ARBA" id="ARBA00010742"/>
    </source>
</evidence>
<feature type="chain" id="PRO_5017334289" evidence="4">
    <location>
        <begin position="44"/>
        <end position="340"/>
    </location>
</feature>
<evidence type="ECO:0000256" key="1">
    <source>
        <dbReference type="ARBA" id="ARBA00004418"/>
    </source>
</evidence>
<evidence type="ECO:0000256" key="4">
    <source>
        <dbReference type="SAM" id="SignalP"/>
    </source>
</evidence>
<proteinExistence type="inferred from homology"/>
<reference evidence="7" key="1">
    <citation type="submission" date="2016-09" db="EMBL/GenBank/DDBJ databases">
        <authorList>
            <person name="Varghese N."/>
            <person name="Submissions S."/>
        </authorList>
    </citation>
    <scope>NUCLEOTIDE SEQUENCE [LARGE SCALE GENOMIC DNA]</scope>
    <source>
        <strain evidence="7">JS23</strain>
    </source>
</reference>
<keyword evidence="7" id="KW-1185">Reference proteome</keyword>
<evidence type="ECO:0000313" key="6">
    <source>
        <dbReference type="EMBL" id="SDV48962.1"/>
    </source>
</evidence>
<dbReference type="Proteomes" id="UP000243719">
    <property type="component" value="Unassembled WGS sequence"/>
</dbReference>
<evidence type="ECO:0000313" key="7">
    <source>
        <dbReference type="Proteomes" id="UP000243719"/>
    </source>
</evidence>
<dbReference type="STRING" id="1770053.SAMN05216551_106208"/>
<sequence>MSAALALPAALLRLRASLARRRGRALRTLALALPLAMSGVAHAVETVNYGYIAPVAYYWDVFAAKALGFDREAGVDIRPMRIDSASQSVQTLLAGAVDILSTPAELAISAREKGADVTMIGAETARPSFTLVARPEIKNYADLRGKIIGVTQINEAVSTMIGLLLERHGLRRGDYQLLALGGGPTRYAALLRGAVAATALSQPQDFKAVGAGMHALGSTADVFESPYIVFATRGAWANQHRPATVGFLRAVARASRWLRDPNNRERALSILQQAIQASPEDASKTYALYLGKTPLLAPDLRLGTRDVTRYLTLRGSQAAPEPFVSPAFLDEALAGLPAAP</sequence>
<feature type="domain" description="SsuA/THI5-like" evidence="5">
    <location>
        <begin position="61"/>
        <end position="259"/>
    </location>
</feature>
<evidence type="ECO:0000259" key="5">
    <source>
        <dbReference type="Pfam" id="PF09084"/>
    </source>
</evidence>
<dbReference type="Pfam" id="PF09084">
    <property type="entry name" value="NMT1"/>
    <property type="match status" value="1"/>
</dbReference>
<dbReference type="InterPro" id="IPR015168">
    <property type="entry name" value="SsuA/THI5"/>
</dbReference>
<dbReference type="OrthoDB" id="6545503at2"/>
<comment type="similarity">
    <text evidence="2">Belongs to the bacterial solute-binding protein SsuA/TauA family.</text>
</comment>
<dbReference type="AlphaFoldDB" id="A0A1H2PQ65"/>
<dbReference type="PANTHER" id="PTHR30024">
    <property type="entry name" value="ALIPHATIC SULFONATES-BINDING PROTEIN-RELATED"/>
    <property type="match status" value="1"/>
</dbReference>
<name>A0A1H2PQ65_9BURK</name>
<dbReference type="GO" id="GO:0042597">
    <property type="term" value="C:periplasmic space"/>
    <property type="evidence" value="ECO:0007669"/>
    <property type="project" value="UniProtKB-SubCell"/>
</dbReference>
<comment type="subcellular location">
    <subcellularLocation>
        <location evidence="1">Periplasm</location>
    </subcellularLocation>
</comment>
<dbReference type="SUPFAM" id="SSF53850">
    <property type="entry name" value="Periplasmic binding protein-like II"/>
    <property type="match status" value="1"/>
</dbReference>
<dbReference type="PANTHER" id="PTHR30024:SF47">
    <property type="entry name" value="TAURINE-BINDING PERIPLASMIC PROTEIN"/>
    <property type="match status" value="1"/>
</dbReference>
<accession>A0A1H2PQ65</accession>
<dbReference type="Gene3D" id="3.40.190.10">
    <property type="entry name" value="Periplasmic binding protein-like II"/>
    <property type="match status" value="2"/>
</dbReference>